<dbReference type="Pfam" id="PF00010">
    <property type="entry name" value="HLH"/>
    <property type="match status" value="1"/>
</dbReference>
<dbReference type="SMART" id="SM00353">
    <property type="entry name" value="HLH"/>
    <property type="match status" value="1"/>
</dbReference>
<dbReference type="STRING" id="1590841.A0A2R6QY56"/>
<protein>
    <submittedName>
        <fullName evidence="7">Transcription factor bHLH93 like</fullName>
    </submittedName>
</protein>
<evidence type="ECO:0000256" key="5">
    <source>
        <dbReference type="SAM" id="Coils"/>
    </source>
</evidence>
<dbReference type="GO" id="GO:0003700">
    <property type="term" value="F:DNA-binding transcription factor activity"/>
    <property type="evidence" value="ECO:0007669"/>
    <property type="project" value="TreeGrafter"/>
</dbReference>
<reference evidence="8" key="2">
    <citation type="journal article" date="2018" name="BMC Genomics">
        <title>A manually annotated Actinidia chinensis var. chinensis (kiwifruit) genome highlights the challenges associated with draft genomes and gene prediction in plants.</title>
        <authorList>
            <person name="Pilkington S.M."/>
            <person name="Crowhurst R."/>
            <person name="Hilario E."/>
            <person name="Nardozza S."/>
            <person name="Fraser L."/>
            <person name="Peng Y."/>
            <person name="Gunaseelan K."/>
            <person name="Simpson R."/>
            <person name="Tahir J."/>
            <person name="Deroles S.C."/>
            <person name="Templeton K."/>
            <person name="Luo Z."/>
            <person name="Davy M."/>
            <person name="Cheng C."/>
            <person name="McNeilage M."/>
            <person name="Scaglione D."/>
            <person name="Liu Y."/>
            <person name="Zhang Q."/>
            <person name="Datson P."/>
            <person name="De Silva N."/>
            <person name="Gardiner S.E."/>
            <person name="Bassett H."/>
            <person name="Chagne D."/>
            <person name="McCallum J."/>
            <person name="Dzierzon H."/>
            <person name="Deng C."/>
            <person name="Wang Y.Y."/>
            <person name="Barron L."/>
            <person name="Manako K."/>
            <person name="Bowen J."/>
            <person name="Foster T.M."/>
            <person name="Erridge Z.A."/>
            <person name="Tiffin H."/>
            <person name="Waite C.N."/>
            <person name="Davies K.M."/>
            <person name="Grierson E.P."/>
            <person name="Laing W.A."/>
            <person name="Kirk R."/>
            <person name="Chen X."/>
            <person name="Wood M."/>
            <person name="Montefiori M."/>
            <person name="Brummell D.A."/>
            <person name="Schwinn K.E."/>
            <person name="Catanach A."/>
            <person name="Fullerton C."/>
            <person name="Li D."/>
            <person name="Meiyalaghan S."/>
            <person name="Nieuwenhuizen N."/>
            <person name="Read N."/>
            <person name="Prakash R."/>
            <person name="Hunter D."/>
            <person name="Zhang H."/>
            <person name="McKenzie M."/>
            <person name="Knabel M."/>
            <person name="Harris A."/>
            <person name="Allan A.C."/>
            <person name="Gleave A."/>
            <person name="Chen A."/>
            <person name="Janssen B.J."/>
            <person name="Plunkett B."/>
            <person name="Ampomah-Dwamena C."/>
            <person name="Voogd C."/>
            <person name="Leif D."/>
            <person name="Lafferty D."/>
            <person name="Souleyre E.J.F."/>
            <person name="Varkonyi-Gasic E."/>
            <person name="Gambi F."/>
            <person name="Hanley J."/>
            <person name="Yao J.L."/>
            <person name="Cheung J."/>
            <person name="David K.M."/>
            <person name="Warren B."/>
            <person name="Marsh K."/>
            <person name="Snowden K.C."/>
            <person name="Lin-Wang K."/>
            <person name="Brian L."/>
            <person name="Martinez-Sanchez M."/>
            <person name="Wang M."/>
            <person name="Ileperuma N."/>
            <person name="Macnee N."/>
            <person name="Campin R."/>
            <person name="McAtee P."/>
            <person name="Drummond R.S.M."/>
            <person name="Espley R.V."/>
            <person name="Ireland H.S."/>
            <person name="Wu R."/>
            <person name="Atkinson R.G."/>
            <person name="Karunairetnam S."/>
            <person name="Bulley S."/>
            <person name="Chunkath S."/>
            <person name="Hanley Z."/>
            <person name="Storey R."/>
            <person name="Thrimawithana A.H."/>
            <person name="Thomson S."/>
            <person name="David C."/>
            <person name="Testolin R."/>
            <person name="Huang H."/>
            <person name="Hellens R.P."/>
            <person name="Schaffer R.J."/>
        </authorList>
    </citation>
    <scope>NUCLEOTIDE SEQUENCE [LARGE SCALE GENOMIC DNA]</scope>
    <source>
        <strain evidence="8">cv. Red5</strain>
    </source>
</reference>
<dbReference type="InterPro" id="IPR051358">
    <property type="entry name" value="TF_AMS/ICE1/BHLH6-like"/>
</dbReference>
<feature type="domain" description="BHLH" evidence="6">
    <location>
        <begin position="123"/>
        <end position="172"/>
    </location>
</feature>
<dbReference type="AlphaFoldDB" id="A0A2R6QY56"/>
<dbReference type="InterPro" id="IPR036638">
    <property type="entry name" value="HLH_DNA-bd_sf"/>
</dbReference>
<dbReference type="GO" id="GO:0005634">
    <property type="term" value="C:nucleus"/>
    <property type="evidence" value="ECO:0007669"/>
    <property type="project" value="UniProtKB-SubCell"/>
</dbReference>
<dbReference type="OMA" id="VHIACTN"/>
<dbReference type="SUPFAM" id="SSF47459">
    <property type="entry name" value="HLH, helix-loop-helix DNA-binding domain"/>
    <property type="match status" value="1"/>
</dbReference>
<dbReference type="InterPro" id="IPR011598">
    <property type="entry name" value="bHLH_dom"/>
</dbReference>
<keyword evidence="3" id="KW-0804">Transcription</keyword>
<dbReference type="Gramene" id="PSS17326">
    <property type="protein sequence ID" value="PSS17326"/>
    <property type="gene ID" value="CEY00_Acc12113"/>
</dbReference>
<organism evidence="7 8">
    <name type="scientific">Actinidia chinensis var. chinensis</name>
    <name type="common">Chinese soft-hair kiwi</name>
    <dbReference type="NCBI Taxonomy" id="1590841"/>
    <lineage>
        <taxon>Eukaryota</taxon>
        <taxon>Viridiplantae</taxon>
        <taxon>Streptophyta</taxon>
        <taxon>Embryophyta</taxon>
        <taxon>Tracheophyta</taxon>
        <taxon>Spermatophyta</taxon>
        <taxon>Magnoliopsida</taxon>
        <taxon>eudicotyledons</taxon>
        <taxon>Gunneridae</taxon>
        <taxon>Pentapetalae</taxon>
        <taxon>asterids</taxon>
        <taxon>Ericales</taxon>
        <taxon>Actinidiaceae</taxon>
        <taxon>Actinidia</taxon>
    </lineage>
</organism>
<dbReference type="InterPro" id="IPR054502">
    <property type="entry name" value="bHLH-TF_ACT-like_plant"/>
</dbReference>
<comment type="subcellular location">
    <subcellularLocation>
        <location evidence="1">Nucleus</location>
    </subcellularLocation>
</comment>
<dbReference type="SMR" id="A0A2R6QY56"/>
<evidence type="ECO:0000313" key="8">
    <source>
        <dbReference type="Proteomes" id="UP000241394"/>
    </source>
</evidence>
<dbReference type="GO" id="GO:0046983">
    <property type="term" value="F:protein dimerization activity"/>
    <property type="evidence" value="ECO:0007669"/>
    <property type="project" value="InterPro"/>
</dbReference>
<dbReference type="GO" id="GO:0043565">
    <property type="term" value="F:sequence-specific DNA binding"/>
    <property type="evidence" value="ECO:0007669"/>
    <property type="project" value="TreeGrafter"/>
</dbReference>
<reference evidence="7 8" key="1">
    <citation type="submission" date="2017-07" db="EMBL/GenBank/DDBJ databases">
        <title>An improved, manually edited Actinidia chinensis var. chinensis (kiwifruit) genome highlights the challenges associated with draft genomes and gene prediction in plants.</title>
        <authorList>
            <person name="Pilkington S."/>
            <person name="Crowhurst R."/>
            <person name="Hilario E."/>
            <person name="Nardozza S."/>
            <person name="Fraser L."/>
            <person name="Peng Y."/>
            <person name="Gunaseelan K."/>
            <person name="Simpson R."/>
            <person name="Tahir J."/>
            <person name="Deroles S."/>
            <person name="Templeton K."/>
            <person name="Luo Z."/>
            <person name="Davy M."/>
            <person name="Cheng C."/>
            <person name="Mcneilage M."/>
            <person name="Scaglione D."/>
            <person name="Liu Y."/>
            <person name="Zhang Q."/>
            <person name="Datson P."/>
            <person name="De Silva N."/>
            <person name="Gardiner S."/>
            <person name="Bassett H."/>
            <person name="Chagne D."/>
            <person name="Mccallum J."/>
            <person name="Dzierzon H."/>
            <person name="Deng C."/>
            <person name="Wang Y.-Y."/>
            <person name="Barron N."/>
            <person name="Manako K."/>
            <person name="Bowen J."/>
            <person name="Foster T."/>
            <person name="Erridge Z."/>
            <person name="Tiffin H."/>
            <person name="Waite C."/>
            <person name="Davies K."/>
            <person name="Grierson E."/>
            <person name="Laing W."/>
            <person name="Kirk R."/>
            <person name="Chen X."/>
            <person name="Wood M."/>
            <person name="Montefiori M."/>
            <person name="Brummell D."/>
            <person name="Schwinn K."/>
            <person name="Catanach A."/>
            <person name="Fullerton C."/>
            <person name="Li D."/>
            <person name="Meiyalaghan S."/>
            <person name="Nieuwenhuizen N."/>
            <person name="Read N."/>
            <person name="Prakash R."/>
            <person name="Hunter D."/>
            <person name="Zhang H."/>
            <person name="Mckenzie M."/>
            <person name="Knabel M."/>
            <person name="Harris A."/>
            <person name="Allan A."/>
            <person name="Chen A."/>
            <person name="Janssen B."/>
            <person name="Plunkett B."/>
            <person name="Dwamena C."/>
            <person name="Voogd C."/>
            <person name="Leif D."/>
            <person name="Lafferty D."/>
            <person name="Souleyre E."/>
            <person name="Varkonyi-Gasic E."/>
            <person name="Gambi F."/>
            <person name="Hanley J."/>
            <person name="Yao J.-L."/>
            <person name="Cheung J."/>
            <person name="David K."/>
            <person name="Warren B."/>
            <person name="Marsh K."/>
            <person name="Snowden K."/>
            <person name="Lin-Wang K."/>
            <person name="Brian L."/>
            <person name="Martinez-Sanchez M."/>
            <person name="Wang M."/>
            <person name="Ileperuma N."/>
            <person name="Macnee N."/>
            <person name="Campin R."/>
            <person name="Mcatee P."/>
            <person name="Drummond R."/>
            <person name="Espley R."/>
            <person name="Ireland H."/>
            <person name="Wu R."/>
            <person name="Atkinson R."/>
            <person name="Karunairetnam S."/>
            <person name="Bulley S."/>
            <person name="Chunkath S."/>
            <person name="Hanley Z."/>
            <person name="Storey R."/>
            <person name="Thrimawithana A."/>
            <person name="Thomson S."/>
            <person name="David C."/>
            <person name="Testolin R."/>
        </authorList>
    </citation>
    <scope>NUCLEOTIDE SEQUENCE [LARGE SCALE GENOMIC DNA]</scope>
    <source>
        <strain evidence="8">cv. Red5</strain>
        <tissue evidence="7">Young leaf</tissue>
    </source>
</reference>
<sequence>MEYTHEHGLLDELLALRPNPLMSDFQIQNNIGQLGFDYFVENPIFVPPNPSFQDHLSLPFDVQTLGCSFGDGLRFPETKTGTTPFQCSMPIINESDPIHQSSEAAVRDLKMSERKKRVRKVEGQPSKNLMAERRRRKRLNDRLSMLRSVVPKISKMDRTSILGDTIDYMKDLLERINNLQEEIEVGSSNDELKLMSICKDLEPNEVLVRNSPKFDVERKNMETMIEICCTPKPNLLLSTVTTLETLGLEIQHCVISCFHDFSMQASCSQSEDLEQRASIGSEEVKQALLRNAGYEGRGL</sequence>
<evidence type="ECO:0000256" key="1">
    <source>
        <dbReference type="ARBA" id="ARBA00004123"/>
    </source>
</evidence>
<evidence type="ECO:0000256" key="4">
    <source>
        <dbReference type="ARBA" id="ARBA00023242"/>
    </source>
</evidence>
<gene>
    <name evidence="7" type="ORF">CEY00_Acc12113</name>
</gene>
<dbReference type="PANTHER" id="PTHR31945:SF15">
    <property type="entry name" value="TRANSCRIPTION FACTOR BHLH61-RELATED"/>
    <property type="match status" value="1"/>
</dbReference>
<evidence type="ECO:0000313" key="7">
    <source>
        <dbReference type="EMBL" id="PSS17326.1"/>
    </source>
</evidence>
<dbReference type="OrthoDB" id="752464at2759"/>
<dbReference type="InParanoid" id="A0A2R6QY56"/>
<feature type="coiled-coil region" evidence="5">
    <location>
        <begin position="162"/>
        <end position="189"/>
    </location>
</feature>
<dbReference type="PANTHER" id="PTHR31945">
    <property type="entry name" value="TRANSCRIPTION FACTOR SCREAM2-RELATED"/>
    <property type="match status" value="1"/>
</dbReference>
<dbReference type="Proteomes" id="UP000241394">
    <property type="component" value="Chromosome LG11"/>
</dbReference>
<evidence type="ECO:0000256" key="2">
    <source>
        <dbReference type="ARBA" id="ARBA00023015"/>
    </source>
</evidence>
<dbReference type="EMBL" id="NKQK01000011">
    <property type="protein sequence ID" value="PSS17326.1"/>
    <property type="molecule type" value="Genomic_DNA"/>
</dbReference>
<keyword evidence="8" id="KW-1185">Reference proteome</keyword>
<keyword evidence="2" id="KW-0805">Transcription regulation</keyword>
<comment type="caution">
    <text evidence="7">The sequence shown here is derived from an EMBL/GenBank/DDBJ whole genome shotgun (WGS) entry which is preliminary data.</text>
</comment>
<accession>A0A2R6QY56</accession>
<dbReference type="PROSITE" id="PS50888">
    <property type="entry name" value="BHLH"/>
    <property type="match status" value="1"/>
</dbReference>
<name>A0A2R6QY56_ACTCC</name>
<keyword evidence="4" id="KW-0539">Nucleus</keyword>
<evidence type="ECO:0000259" key="6">
    <source>
        <dbReference type="PROSITE" id="PS50888"/>
    </source>
</evidence>
<dbReference type="Gene3D" id="4.10.280.10">
    <property type="entry name" value="Helix-loop-helix DNA-binding domain"/>
    <property type="match status" value="1"/>
</dbReference>
<proteinExistence type="predicted"/>
<evidence type="ECO:0000256" key="3">
    <source>
        <dbReference type="ARBA" id="ARBA00023163"/>
    </source>
</evidence>
<dbReference type="Pfam" id="PF22754">
    <property type="entry name" value="bHLH-TF_ACT-like_plant"/>
    <property type="match status" value="1"/>
</dbReference>
<keyword evidence="5" id="KW-0175">Coiled coil</keyword>